<comment type="caution">
    <text evidence="2">The sequence shown here is derived from an EMBL/GenBank/DDBJ whole genome shotgun (WGS) entry which is preliminary data.</text>
</comment>
<keyword evidence="3" id="KW-1185">Reference proteome</keyword>
<proteinExistence type="predicted"/>
<organism evidence="2 3">
    <name type="scientific">Cadophora malorum</name>
    <dbReference type="NCBI Taxonomy" id="108018"/>
    <lineage>
        <taxon>Eukaryota</taxon>
        <taxon>Fungi</taxon>
        <taxon>Dikarya</taxon>
        <taxon>Ascomycota</taxon>
        <taxon>Pezizomycotina</taxon>
        <taxon>Leotiomycetes</taxon>
        <taxon>Helotiales</taxon>
        <taxon>Ploettnerulaceae</taxon>
        <taxon>Cadophora</taxon>
    </lineage>
</organism>
<accession>A0A8H7TDC0</accession>
<feature type="compositionally biased region" description="Polar residues" evidence="1">
    <location>
        <begin position="224"/>
        <end position="238"/>
    </location>
</feature>
<feature type="compositionally biased region" description="Basic and acidic residues" evidence="1">
    <location>
        <begin position="363"/>
        <end position="382"/>
    </location>
</feature>
<gene>
    <name evidence="2" type="ORF">IFR04_007353</name>
</gene>
<feature type="region of interest" description="Disordered" evidence="1">
    <location>
        <begin position="188"/>
        <end position="306"/>
    </location>
</feature>
<evidence type="ECO:0000313" key="3">
    <source>
        <dbReference type="Proteomes" id="UP000664132"/>
    </source>
</evidence>
<evidence type="ECO:0000313" key="2">
    <source>
        <dbReference type="EMBL" id="KAG4419479.1"/>
    </source>
</evidence>
<dbReference type="EMBL" id="JAFJYH010000104">
    <property type="protein sequence ID" value="KAG4419479.1"/>
    <property type="molecule type" value="Genomic_DNA"/>
</dbReference>
<dbReference type="OrthoDB" id="4630416at2759"/>
<reference evidence="2" key="1">
    <citation type="submission" date="2021-02" db="EMBL/GenBank/DDBJ databases">
        <title>Genome sequence Cadophora malorum strain M34.</title>
        <authorList>
            <person name="Stefanovic E."/>
            <person name="Vu D."/>
            <person name="Scully C."/>
            <person name="Dijksterhuis J."/>
            <person name="Roader J."/>
            <person name="Houbraken J."/>
        </authorList>
    </citation>
    <scope>NUCLEOTIDE SEQUENCE</scope>
    <source>
        <strain evidence="2">M34</strain>
    </source>
</reference>
<evidence type="ECO:0000256" key="1">
    <source>
        <dbReference type="SAM" id="MobiDB-lite"/>
    </source>
</evidence>
<dbReference type="AlphaFoldDB" id="A0A8H7TDC0"/>
<dbReference type="Proteomes" id="UP000664132">
    <property type="component" value="Unassembled WGS sequence"/>
</dbReference>
<name>A0A8H7TDC0_9HELO</name>
<feature type="region of interest" description="Disordered" evidence="1">
    <location>
        <begin position="363"/>
        <end position="394"/>
    </location>
</feature>
<sequence>MGDLHPIVIPPLEHTYKSVNVTPKEIEKKPLAYWKAQCAFRGLNQTGAIADLQLRIREAKKKIQPEIKSVETELNKDFKKNIAARSDSWASKSVEKKAKTDPNKYLSEAFPKGGSGRPVNMDIVVLKIGADERLAIADAAEAMGLESVSVDAPWTTNKNPSPDRWVVIGRTRDAVWNQMRDIEREVVRSKQTFSAEKEKPQQSPKPAAMTKKDAKSTVRPAEGASSSSLNRKVNTTPLSKAKPETKPPASKKAIPRMRSPLRLGHTPRPEGFRPKQTARKSALPAYDTPPGVEKEASASKQSATNSWDVRGSYEIRCRDIEEQWGGHSLTLDIYLEIRNGKRQLYGAFDFNAIEGIMRFERPSRVPKSEMESEKSKKRKQEDLDNDGDLQMDIYPRSARDDTGKYSEEVFHLRSDEQPTARRPTWRYRWRGHETGEGEIQVNADRAVRSTTFSEKGNALSGYFKCDYVKDCYFEGIKVCFKPRDKRLDPESKWMSHSEVAHGYASRARWGGGGFGGW</sequence>
<protein>
    <submittedName>
        <fullName evidence="2">Uncharacterized protein</fullName>
    </submittedName>
</protein>